<evidence type="ECO:0000256" key="1">
    <source>
        <dbReference type="ARBA" id="ARBA00001966"/>
    </source>
</evidence>
<keyword evidence="11 13" id="KW-0456">Lyase</keyword>
<evidence type="ECO:0000256" key="5">
    <source>
        <dbReference type="ARBA" id="ARBA00022763"/>
    </source>
</evidence>
<dbReference type="GO" id="GO:0000703">
    <property type="term" value="F:oxidized pyrimidine nucleobase lesion DNA N-glycosylase activity"/>
    <property type="evidence" value="ECO:0007669"/>
    <property type="project" value="UniProtKB-UniRule"/>
</dbReference>
<accession>A0AA88IYU9</accession>
<feature type="compositionally biased region" description="Polar residues" evidence="14">
    <location>
        <begin position="416"/>
        <end position="426"/>
    </location>
</feature>
<keyword evidence="10 13" id="KW-0234">DNA repair</keyword>
<keyword evidence="9" id="KW-0411">Iron-sulfur</keyword>
<evidence type="ECO:0000256" key="4">
    <source>
        <dbReference type="ARBA" id="ARBA00022723"/>
    </source>
</evidence>
<evidence type="ECO:0000256" key="2">
    <source>
        <dbReference type="ARBA" id="ARBA00008343"/>
    </source>
</evidence>
<comment type="function">
    <text evidence="13">Bifunctional DNA N-glycosylase with associated apurinic/apyrimidinic (AP) lyase function that catalyzes the first step in base excision repair (BER), the primary repair pathway for the repair of oxidative DNA damage. The DNA N-glycosylase activity releases the damaged DNA base from DNA by cleaving the N-glycosidic bond, leaving an AP site. The AP lyase activity cleaves the phosphodiester bond 3' to the AP site by a beta-elimination. Primarily recognizes and repairs oxidative base damage of pyrimidines.</text>
</comment>
<comment type="similarity">
    <text evidence="2 13">Belongs to the Nth/MutY family.</text>
</comment>
<dbReference type="FunFam" id="1.10.340.30:FF:000005">
    <property type="entry name" value="Endonuclease III-like protein 1"/>
    <property type="match status" value="1"/>
</dbReference>
<keyword evidence="17" id="KW-1185">Reference proteome</keyword>
<dbReference type="GO" id="GO:0006289">
    <property type="term" value="P:nucleotide-excision repair"/>
    <property type="evidence" value="ECO:0007669"/>
    <property type="project" value="TreeGrafter"/>
</dbReference>
<evidence type="ECO:0000256" key="9">
    <source>
        <dbReference type="ARBA" id="ARBA00023014"/>
    </source>
</evidence>
<keyword evidence="7" id="KW-0809">Transit peptide</keyword>
<dbReference type="PANTHER" id="PTHR43286:SF1">
    <property type="entry name" value="ENDONUCLEASE III-LIKE PROTEIN 1"/>
    <property type="match status" value="1"/>
</dbReference>
<dbReference type="InterPro" id="IPR023170">
    <property type="entry name" value="HhH_base_excis_C"/>
</dbReference>
<dbReference type="InterPro" id="IPR030841">
    <property type="entry name" value="NTH1"/>
</dbReference>
<evidence type="ECO:0000256" key="7">
    <source>
        <dbReference type="ARBA" id="ARBA00022946"/>
    </source>
</evidence>
<feature type="domain" description="HhH-GPD" evidence="15">
    <location>
        <begin position="168"/>
        <end position="318"/>
    </location>
</feature>
<evidence type="ECO:0000256" key="12">
    <source>
        <dbReference type="ARBA" id="ARBA00023295"/>
    </source>
</evidence>
<dbReference type="GO" id="GO:0051539">
    <property type="term" value="F:4 iron, 4 sulfur cluster binding"/>
    <property type="evidence" value="ECO:0007669"/>
    <property type="project" value="UniProtKB-KW"/>
</dbReference>
<keyword evidence="3" id="KW-0004">4Fe-4S</keyword>
<evidence type="ECO:0000259" key="15">
    <source>
        <dbReference type="SMART" id="SM00478"/>
    </source>
</evidence>
<keyword evidence="12 13" id="KW-0326">Glycosidase</keyword>
<dbReference type="EC" id="4.2.99.18" evidence="13"/>
<dbReference type="PROSITE" id="PS00764">
    <property type="entry name" value="ENDONUCLEASE_III_1"/>
    <property type="match status" value="1"/>
</dbReference>
<keyword evidence="13" id="KW-0539">Nucleus</keyword>
<dbReference type="GO" id="GO:0005634">
    <property type="term" value="C:nucleus"/>
    <property type="evidence" value="ECO:0007669"/>
    <property type="project" value="UniProtKB-SubCell"/>
</dbReference>
<evidence type="ECO:0000256" key="11">
    <source>
        <dbReference type="ARBA" id="ARBA00023239"/>
    </source>
</evidence>
<evidence type="ECO:0000256" key="10">
    <source>
        <dbReference type="ARBA" id="ARBA00023204"/>
    </source>
</evidence>
<dbReference type="InterPro" id="IPR000445">
    <property type="entry name" value="HhH_motif"/>
</dbReference>
<comment type="subcellular location">
    <subcellularLocation>
        <location evidence="13">Nucleus</location>
    </subcellularLocation>
    <subcellularLocation>
        <location evidence="13">Mitochondrion</location>
    </subcellularLocation>
</comment>
<organism evidence="16 17">
    <name type="scientific">Tachysurus vachellii</name>
    <name type="common">Darkbarbel catfish</name>
    <name type="synonym">Pelteobagrus vachellii</name>
    <dbReference type="NCBI Taxonomy" id="175792"/>
    <lineage>
        <taxon>Eukaryota</taxon>
        <taxon>Metazoa</taxon>
        <taxon>Chordata</taxon>
        <taxon>Craniata</taxon>
        <taxon>Vertebrata</taxon>
        <taxon>Euteleostomi</taxon>
        <taxon>Actinopterygii</taxon>
        <taxon>Neopterygii</taxon>
        <taxon>Teleostei</taxon>
        <taxon>Ostariophysi</taxon>
        <taxon>Siluriformes</taxon>
        <taxon>Bagridae</taxon>
        <taxon>Tachysurus</taxon>
    </lineage>
</organism>
<dbReference type="EMBL" id="JAVHJS010000024">
    <property type="protein sequence ID" value="KAK2818231.1"/>
    <property type="molecule type" value="Genomic_DNA"/>
</dbReference>
<evidence type="ECO:0000313" key="16">
    <source>
        <dbReference type="EMBL" id="KAK2818231.1"/>
    </source>
</evidence>
<name>A0AA88IYU9_TACVA</name>
<dbReference type="HAMAP" id="MF_03183">
    <property type="entry name" value="Endonuclease_III_Nth"/>
    <property type="match status" value="1"/>
</dbReference>
<dbReference type="Pfam" id="PF00633">
    <property type="entry name" value="HHH"/>
    <property type="match status" value="1"/>
</dbReference>
<dbReference type="InterPro" id="IPR004035">
    <property type="entry name" value="Endouclease-III_FeS-bd_BS"/>
</dbReference>
<comment type="caution">
    <text evidence="13">Lacks conserved residue(s) required for the propagation of feature annotation.</text>
</comment>
<dbReference type="AlphaFoldDB" id="A0AA88IYU9"/>
<gene>
    <name evidence="13" type="primary">NTHL1</name>
    <name evidence="16" type="ORF">Q7C36_022164</name>
</gene>
<dbReference type="GO" id="GO:0046872">
    <property type="term" value="F:metal ion binding"/>
    <property type="evidence" value="ECO:0007669"/>
    <property type="project" value="UniProtKB-KW"/>
</dbReference>
<dbReference type="GO" id="GO:0140078">
    <property type="term" value="F:class I DNA-(apurinic or apyrimidinic site) endonuclease activity"/>
    <property type="evidence" value="ECO:0007669"/>
    <property type="project" value="UniProtKB-EC"/>
</dbReference>
<dbReference type="EC" id="3.2.2.-" evidence="13"/>
<feature type="compositionally biased region" description="Basic and acidic residues" evidence="14">
    <location>
        <begin position="429"/>
        <end position="439"/>
    </location>
</feature>
<protein>
    <recommendedName>
        <fullName evidence="13">Endonuclease III-like protein 1</fullName>
        <ecNumber evidence="13">3.2.2.-</ecNumber>
        <ecNumber evidence="13">4.2.99.18</ecNumber>
    </recommendedName>
    <alternativeName>
        <fullName evidence="13">Bifunctional DNA N-glycosylase/DNA-(apurinic or apyrimidinic site) lyase</fullName>
        <shortName evidence="13">DNA glycosylase/AP lyase</shortName>
    </alternativeName>
</protein>
<feature type="region of interest" description="Disordered" evidence="14">
    <location>
        <begin position="339"/>
        <end position="454"/>
    </location>
</feature>
<dbReference type="Gene3D" id="1.10.340.30">
    <property type="entry name" value="Hypothetical protein, domain 2"/>
    <property type="match status" value="1"/>
</dbReference>
<keyword evidence="5 13" id="KW-0227">DNA damage</keyword>
<dbReference type="SUPFAM" id="SSF48150">
    <property type="entry name" value="DNA-glycosylase"/>
    <property type="match status" value="1"/>
</dbReference>
<comment type="caution">
    <text evidence="16">The sequence shown here is derived from an EMBL/GenBank/DDBJ whole genome shotgun (WGS) entry which is preliminary data.</text>
</comment>
<keyword evidence="13" id="KW-0496">Mitochondrion</keyword>
<reference evidence="16" key="1">
    <citation type="submission" date="2023-08" db="EMBL/GenBank/DDBJ databases">
        <title>Pelteobagrus vachellii genome.</title>
        <authorList>
            <person name="Liu H."/>
        </authorList>
    </citation>
    <scope>NUCLEOTIDE SEQUENCE</scope>
    <source>
        <strain evidence="16">PRFRI_2022a</strain>
        <tissue evidence="16">Muscle</tissue>
    </source>
</reference>
<dbReference type="InterPro" id="IPR011257">
    <property type="entry name" value="DNA_glycosylase"/>
</dbReference>
<evidence type="ECO:0000313" key="17">
    <source>
        <dbReference type="Proteomes" id="UP001187315"/>
    </source>
</evidence>
<evidence type="ECO:0000256" key="3">
    <source>
        <dbReference type="ARBA" id="ARBA00022485"/>
    </source>
</evidence>
<dbReference type="InterPro" id="IPR003265">
    <property type="entry name" value="HhH-GPD_domain"/>
</dbReference>
<feature type="compositionally biased region" description="Basic and acidic residues" evidence="14">
    <location>
        <begin position="368"/>
        <end position="381"/>
    </location>
</feature>
<dbReference type="PANTHER" id="PTHR43286">
    <property type="entry name" value="ENDONUCLEASE III-LIKE PROTEIN 1"/>
    <property type="match status" value="1"/>
</dbReference>
<proteinExistence type="inferred from homology"/>
<dbReference type="Gene3D" id="1.10.1670.10">
    <property type="entry name" value="Helix-hairpin-Helix base-excision DNA repair enzymes (C-terminal)"/>
    <property type="match status" value="1"/>
</dbReference>
<comment type="catalytic activity">
    <reaction evidence="13">
        <text>2'-deoxyribonucleotide-(2'-deoxyribose 5'-phosphate)-2'-deoxyribonucleotide-DNA = a 3'-end 2'-deoxyribonucleotide-(2,3-dehydro-2,3-deoxyribose 5'-phosphate)-DNA + a 5'-end 5'-phospho-2'-deoxyribonucleoside-DNA + H(+)</text>
        <dbReference type="Rhea" id="RHEA:66592"/>
        <dbReference type="Rhea" id="RHEA-COMP:13180"/>
        <dbReference type="Rhea" id="RHEA-COMP:16897"/>
        <dbReference type="Rhea" id="RHEA-COMP:17067"/>
        <dbReference type="ChEBI" id="CHEBI:15378"/>
        <dbReference type="ChEBI" id="CHEBI:136412"/>
        <dbReference type="ChEBI" id="CHEBI:157695"/>
        <dbReference type="ChEBI" id="CHEBI:167181"/>
        <dbReference type="EC" id="4.2.99.18"/>
    </reaction>
</comment>
<feature type="compositionally biased region" description="Basic and acidic residues" evidence="14">
    <location>
        <begin position="395"/>
        <end position="415"/>
    </location>
</feature>
<dbReference type="FunFam" id="1.10.1670.10:FF:000003">
    <property type="entry name" value="Endonuclease III homolog"/>
    <property type="match status" value="1"/>
</dbReference>
<keyword evidence="4" id="KW-0479">Metal-binding</keyword>
<dbReference type="CDD" id="cd00056">
    <property type="entry name" value="ENDO3c"/>
    <property type="match status" value="1"/>
</dbReference>
<evidence type="ECO:0000256" key="14">
    <source>
        <dbReference type="SAM" id="MobiDB-lite"/>
    </source>
</evidence>
<evidence type="ECO:0000256" key="13">
    <source>
        <dbReference type="HAMAP-Rule" id="MF_03183"/>
    </source>
</evidence>
<sequence length="454" mass="51724">MKTSSRYFNKGRKVVSDLPQAGKDALKGKGLRRFTCRTVEESSVLIKEEPDVERAKCESGGSQYGQCCVEMPQVTEPKEDPRDGHTPLRPPPRTMRRAYVKVEYEDEEGRCNKKERWEPPDWRRQLSFIREMRSRRDAPVDQMGAEKCYDPQATPEVMRFQVLVSLMLSSQTKDQVTAAAMERLRAHNLSVSSILKMDEDKLGKLIYPVGFWKTKAKYLKQATEMIHREFGDDIPDTLEGLVRLPGVGPKMAHLAMAIAWKQVSGIGVDTHVHRISNRLGWTRSTTKNPEETRRALEEWLPRDLWCEINWLLVGFGQQVCLPLSPLCSICLNQHTCPSAHAASPTLRPKPGSPLSPREPAVPRKNPKMKPETSKQQIKEEAFTVPLSLSHPKRKIDRDRAGEPETVKEQGGESQKEANTMVKTRTGSGRRKEEKRDGGKTECPWLPRKSVRKRR</sequence>
<dbReference type="Pfam" id="PF00730">
    <property type="entry name" value="HhH-GPD"/>
    <property type="match status" value="1"/>
</dbReference>
<comment type="cofactor">
    <cofactor evidence="1">
        <name>[4Fe-4S] cluster</name>
        <dbReference type="ChEBI" id="CHEBI:49883"/>
    </cofactor>
</comment>
<evidence type="ECO:0000256" key="8">
    <source>
        <dbReference type="ARBA" id="ARBA00023004"/>
    </source>
</evidence>
<dbReference type="GO" id="GO:0005739">
    <property type="term" value="C:mitochondrion"/>
    <property type="evidence" value="ECO:0007669"/>
    <property type="project" value="UniProtKB-SubCell"/>
</dbReference>
<dbReference type="GO" id="GO:0003677">
    <property type="term" value="F:DNA binding"/>
    <property type="evidence" value="ECO:0007669"/>
    <property type="project" value="UniProtKB-UniRule"/>
</dbReference>
<keyword evidence="8" id="KW-0408">Iron</keyword>
<evidence type="ECO:0000256" key="6">
    <source>
        <dbReference type="ARBA" id="ARBA00022801"/>
    </source>
</evidence>
<dbReference type="SMART" id="SM00478">
    <property type="entry name" value="ENDO3c"/>
    <property type="match status" value="1"/>
</dbReference>
<dbReference type="Proteomes" id="UP001187315">
    <property type="component" value="Unassembled WGS sequence"/>
</dbReference>
<dbReference type="GO" id="GO:0006285">
    <property type="term" value="P:base-excision repair, AP site formation"/>
    <property type="evidence" value="ECO:0007669"/>
    <property type="project" value="UniProtKB-UniRule"/>
</dbReference>
<keyword evidence="6 13" id="KW-0378">Hydrolase</keyword>